<organism evidence="3 4">
    <name type="scientific">Fonsecaea multimorphosa CBS 102226</name>
    <dbReference type="NCBI Taxonomy" id="1442371"/>
    <lineage>
        <taxon>Eukaryota</taxon>
        <taxon>Fungi</taxon>
        <taxon>Dikarya</taxon>
        <taxon>Ascomycota</taxon>
        <taxon>Pezizomycotina</taxon>
        <taxon>Eurotiomycetes</taxon>
        <taxon>Chaetothyriomycetidae</taxon>
        <taxon>Chaetothyriales</taxon>
        <taxon>Herpotrichiellaceae</taxon>
        <taxon>Fonsecaea</taxon>
    </lineage>
</organism>
<evidence type="ECO:0000256" key="2">
    <source>
        <dbReference type="ARBA" id="ARBA00022448"/>
    </source>
</evidence>
<dbReference type="GO" id="GO:0005886">
    <property type="term" value="C:plasma membrane"/>
    <property type="evidence" value="ECO:0007669"/>
    <property type="project" value="TreeGrafter"/>
</dbReference>
<dbReference type="OrthoDB" id="431212at2759"/>
<evidence type="ECO:0000256" key="1">
    <source>
        <dbReference type="ARBA" id="ARBA00004127"/>
    </source>
</evidence>
<dbReference type="GO" id="GO:0005345">
    <property type="term" value="F:purine nucleobase transmembrane transporter activity"/>
    <property type="evidence" value="ECO:0007669"/>
    <property type="project" value="TreeGrafter"/>
</dbReference>
<dbReference type="GO" id="GO:0012505">
    <property type="term" value="C:endomembrane system"/>
    <property type="evidence" value="ECO:0007669"/>
    <property type="project" value="UniProtKB-SubCell"/>
</dbReference>
<dbReference type="VEuPathDB" id="FungiDB:Z520_07360"/>
<dbReference type="InterPro" id="IPR045018">
    <property type="entry name" value="Azg-like"/>
</dbReference>
<reference evidence="3 4" key="1">
    <citation type="submission" date="2015-01" db="EMBL/GenBank/DDBJ databases">
        <title>The Genome Sequence of Fonsecaea multimorphosa CBS 102226.</title>
        <authorList>
            <consortium name="The Broad Institute Genomics Platform"/>
            <person name="Cuomo C."/>
            <person name="de Hoog S."/>
            <person name="Gorbushina A."/>
            <person name="Stielow B."/>
            <person name="Teixiera M."/>
            <person name="Abouelleil A."/>
            <person name="Chapman S.B."/>
            <person name="Priest M."/>
            <person name="Young S.K."/>
            <person name="Wortman J."/>
            <person name="Nusbaum C."/>
            <person name="Birren B."/>
        </authorList>
    </citation>
    <scope>NUCLEOTIDE SEQUENCE [LARGE SCALE GENOMIC DNA]</scope>
    <source>
        <strain evidence="3 4">CBS 102226</strain>
    </source>
</reference>
<evidence type="ECO:0000313" key="4">
    <source>
        <dbReference type="Proteomes" id="UP000053411"/>
    </source>
</evidence>
<dbReference type="AlphaFoldDB" id="A0A0D2H5W6"/>
<dbReference type="Proteomes" id="UP000053411">
    <property type="component" value="Unassembled WGS sequence"/>
</dbReference>
<keyword evidence="4" id="KW-1185">Reference proteome</keyword>
<sequence>MWIGIFCGGFFTVMLMMFRVKGAIIFGILLVSIISWPRGTPVTYFPYTELGDRMFDFFKKVVTFHPIEKILTVQEWNISGYGGQFGPGLHHLSLR</sequence>
<dbReference type="GeneID" id="27713106"/>
<name>A0A0D2H5W6_9EURO</name>
<dbReference type="STRING" id="1442371.A0A0D2H5W6"/>
<dbReference type="EMBL" id="KN848075">
    <property type="protein sequence ID" value="KIX97245.1"/>
    <property type="molecule type" value="Genomic_DNA"/>
</dbReference>
<dbReference type="GO" id="GO:0015853">
    <property type="term" value="P:adenine transport"/>
    <property type="evidence" value="ECO:0007669"/>
    <property type="project" value="TreeGrafter"/>
</dbReference>
<protein>
    <submittedName>
        <fullName evidence="3">Uncharacterized protein</fullName>
    </submittedName>
</protein>
<dbReference type="PANTHER" id="PTHR43337">
    <property type="entry name" value="XANTHINE/URACIL PERMEASE C887.17-RELATED"/>
    <property type="match status" value="1"/>
</dbReference>
<accession>A0A0D2H5W6</accession>
<dbReference type="GO" id="GO:0015854">
    <property type="term" value="P:guanine transport"/>
    <property type="evidence" value="ECO:0007669"/>
    <property type="project" value="TreeGrafter"/>
</dbReference>
<keyword evidence="2" id="KW-0813">Transport</keyword>
<gene>
    <name evidence="3" type="ORF">Z520_07360</name>
</gene>
<evidence type="ECO:0000313" key="3">
    <source>
        <dbReference type="EMBL" id="KIX97245.1"/>
    </source>
</evidence>
<proteinExistence type="predicted"/>
<dbReference type="PANTHER" id="PTHR43337:SF1">
    <property type="entry name" value="XANTHINE_URACIL PERMEASE C887.17-RELATED"/>
    <property type="match status" value="1"/>
</dbReference>
<dbReference type="RefSeq" id="XP_016631368.1">
    <property type="nucleotide sequence ID" value="XM_016777858.1"/>
</dbReference>
<comment type="subcellular location">
    <subcellularLocation>
        <location evidence="1">Endomembrane system</location>
        <topology evidence="1">Multi-pass membrane protein</topology>
    </subcellularLocation>
</comment>